<dbReference type="Pfam" id="PF04082">
    <property type="entry name" value="Fungal_trans"/>
    <property type="match status" value="1"/>
</dbReference>
<dbReference type="CDD" id="cd12148">
    <property type="entry name" value="fungal_TF_MHR"/>
    <property type="match status" value="1"/>
</dbReference>
<evidence type="ECO:0000256" key="2">
    <source>
        <dbReference type="SAM" id="Phobius"/>
    </source>
</evidence>
<keyword evidence="2" id="KW-0812">Transmembrane</keyword>
<dbReference type="InterPro" id="IPR007219">
    <property type="entry name" value="XnlR_reg_dom"/>
</dbReference>
<feature type="transmembrane region" description="Helical" evidence="2">
    <location>
        <begin position="601"/>
        <end position="620"/>
    </location>
</feature>
<sequence>MVAGQWILIRIVLIGSTPEKLDDSPIFQPPLWPIRLFDICKEYYDIALWTILLAHAPERGGALAIYVDTERSAVIETNPPVRIAILQGYHVHSPNLYPYLGKLPDSKTPYYLSPSLPIAYGVYRELADTKARVRELEATLLGLKESTKPNQKGLAILSPSRSSSPASPRPASEAFLSYLPDTRDFDTALAAFQWHISYCGLGSSLSMQRAAFYSLIQKQTGCTFNVDSFAHEVTQSFNTQQLKSTKKVIGIKWPGSALVQQCLEYFDRNGLYSIFPIIDVEAVQILLNANVLDKPPHMSRAANRACLVAFAAMITHIHRHERAFASADPDAYLQAALTLLPEMLLEPPDLRTLEAVTILMLYICPLGRPQAGELLLGIAVQLIYNLGANRIQTPNEIHRTDQRSQHLRALFWHCYAVDKEFSIRKSQPPLINDADCDLDLPTTYAQETSERHFYMKPLSSKELLFPSDLRFSLLKSKIFRLLYSAHSQTLPEARRIQYIRELDQELSDLNLGYPADCRPEVFATESAPDYLFHDLSMRGVNIHLEYYYCLGKIHGASSSSKIPSPQNWSPLPSSAELCFEAARCSLIYIWRVRQFINQHTFWLHAQFLLTAVLSVFWYLITVPTSSTFTRDLKTLEDIAGLLAHLERPANDGQTYPPFYLAQAFVERLVSMARHSRSRIEGT</sequence>
<evidence type="ECO:0000313" key="4">
    <source>
        <dbReference type="EMBL" id="KAJ5269037.1"/>
    </source>
</evidence>
<evidence type="ECO:0000313" key="5">
    <source>
        <dbReference type="Proteomes" id="UP001220256"/>
    </source>
</evidence>
<dbReference type="InterPro" id="IPR050987">
    <property type="entry name" value="AtrR-like"/>
</dbReference>
<name>A0ABQ8WGS8_PENCH</name>
<keyword evidence="2" id="KW-1133">Transmembrane helix</keyword>
<accession>A0ABQ8WGS8</accession>
<dbReference type="PANTHER" id="PTHR46910">
    <property type="entry name" value="TRANSCRIPTION FACTOR PDR1"/>
    <property type="match status" value="1"/>
</dbReference>
<gene>
    <name evidence="4" type="ORF">N7505_004795</name>
</gene>
<keyword evidence="1" id="KW-0539">Nucleus</keyword>
<evidence type="ECO:0000256" key="1">
    <source>
        <dbReference type="ARBA" id="ARBA00023242"/>
    </source>
</evidence>
<reference evidence="4 5" key="1">
    <citation type="journal article" date="2023" name="IMA Fungus">
        <title>Comparative genomic study of the Penicillium genus elucidates a diverse pangenome and 15 lateral gene transfer events.</title>
        <authorList>
            <person name="Petersen C."/>
            <person name="Sorensen T."/>
            <person name="Nielsen M.R."/>
            <person name="Sondergaard T.E."/>
            <person name="Sorensen J.L."/>
            <person name="Fitzpatrick D.A."/>
            <person name="Frisvad J.C."/>
            <person name="Nielsen K.L."/>
        </authorList>
    </citation>
    <scope>NUCLEOTIDE SEQUENCE [LARGE SCALE GENOMIC DNA]</scope>
    <source>
        <strain evidence="4 5">IBT 3361</strain>
    </source>
</reference>
<feature type="domain" description="Xylanolytic transcriptional activator regulatory" evidence="3">
    <location>
        <begin position="372"/>
        <end position="447"/>
    </location>
</feature>
<protein>
    <submittedName>
        <fullName evidence="4">Transcriptional regulator family: Fungal Specific TF</fullName>
    </submittedName>
</protein>
<dbReference type="SMART" id="SM00906">
    <property type="entry name" value="Fungal_trans"/>
    <property type="match status" value="1"/>
</dbReference>
<evidence type="ECO:0000259" key="3">
    <source>
        <dbReference type="SMART" id="SM00906"/>
    </source>
</evidence>
<organism evidence="4 5">
    <name type="scientific">Penicillium chrysogenum</name>
    <name type="common">Penicillium notatum</name>
    <dbReference type="NCBI Taxonomy" id="5076"/>
    <lineage>
        <taxon>Eukaryota</taxon>
        <taxon>Fungi</taxon>
        <taxon>Dikarya</taxon>
        <taxon>Ascomycota</taxon>
        <taxon>Pezizomycotina</taxon>
        <taxon>Eurotiomycetes</taxon>
        <taxon>Eurotiomycetidae</taxon>
        <taxon>Eurotiales</taxon>
        <taxon>Aspergillaceae</taxon>
        <taxon>Penicillium</taxon>
        <taxon>Penicillium chrysogenum species complex</taxon>
    </lineage>
</organism>
<keyword evidence="5" id="KW-1185">Reference proteome</keyword>
<dbReference type="PANTHER" id="PTHR46910:SF20">
    <property type="entry name" value="ZN(II)2CYS6 TRANSCRIPTION FACTOR (EUROFUNG)-RELATED"/>
    <property type="match status" value="1"/>
</dbReference>
<dbReference type="Proteomes" id="UP001220256">
    <property type="component" value="Unassembled WGS sequence"/>
</dbReference>
<dbReference type="EMBL" id="JAPVEB010000003">
    <property type="protein sequence ID" value="KAJ5269037.1"/>
    <property type="molecule type" value="Genomic_DNA"/>
</dbReference>
<comment type="caution">
    <text evidence="4">The sequence shown here is derived from an EMBL/GenBank/DDBJ whole genome shotgun (WGS) entry which is preliminary data.</text>
</comment>
<keyword evidence="2" id="KW-0472">Membrane</keyword>
<proteinExistence type="predicted"/>